<evidence type="ECO:0000259" key="4">
    <source>
        <dbReference type="Pfam" id="PF17836"/>
    </source>
</evidence>
<evidence type="ECO:0000256" key="1">
    <source>
        <dbReference type="ARBA" id="ARBA00022676"/>
    </source>
</evidence>
<organism evidence="5 6">
    <name type="scientific">Lachnospira eligens</name>
    <dbReference type="NCBI Taxonomy" id="39485"/>
    <lineage>
        <taxon>Bacteria</taxon>
        <taxon>Bacillati</taxon>
        <taxon>Bacillota</taxon>
        <taxon>Clostridia</taxon>
        <taxon>Lachnospirales</taxon>
        <taxon>Lachnospiraceae</taxon>
        <taxon>Lachnospira</taxon>
    </lineage>
</organism>
<feature type="domain" description="PglD N-terminal" evidence="4">
    <location>
        <begin position="279"/>
        <end position="340"/>
    </location>
</feature>
<dbReference type="Pfam" id="PF17836">
    <property type="entry name" value="PglD_N"/>
    <property type="match status" value="1"/>
</dbReference>
<dbReference type="CDD" id="cd00761">
    <property type="entry name" value="Glyco_tranf_GTA_type"/>
    <property type="match status" value="1"/>
</dbReference>
<dbReference type="InterPro" id="IPR029044">
    <property type="entry name" value="Nucleotide-diphossugar_trans"/>
</dbReference>
<dbReference type="Pfam" id="PF00535">
    <property type="entry name" value="Glycos_transf_2"/>
    <property type="match status" value="1"/>
</dbReference>
<dbReference type="EMBL" id="QSHM01000002">
    <property type="protein sequence ID" value="RHC14790.1"/>
    <property type="molecule type" value="Genomic_DNA"/>
</dbReference>
<sequence>MISVIVPIYNAEEYLNKCLASIVNQTYRELEIILVNDGSTDESLAICEKYKQVDDRVVIINKHNEGLVRARKDGIRMAKGEYITFVDADDWIDITTYEKIYTGKADIISYGLTEEYENYSKNKTDKIEPGLYDKKRIHDQIIPCMLSSTTFFEFGMLPNLVCKLIKKSLLLETIDDVSDNVTIGEDVDFFFRTIYKAESMLIKTDTLYHYRQHKKSMMKAKLSVEKIKALYLDLYNIKEAAGLTEWVSQLNQYITFVMLLKRPEIVIPYITELSDIHGKVVIYGAGGFGKSLYDILIENKNITKLSIVDRQWQNMNNVGYHIENPETVRVDIPDKIIIAILNENVCGQVGKYLIEMGIESKTIISINFRGINAESMIKKIY</sequence>
<dbReference type="InterPro" id="IPR041561">
    <property type="entry name" value="PglD_N"/>
</dbReference>
<proteinExistence type="predicted"/>
<dbReference type="PANTHER" id="PTHR22916:SF51">
    <property type="entry name" value="GLYCOSYLTRANSFERASE EPSH-RELATED"/>
    <property type="match status" value="1"/>
</dbReference>
<evidence type="ECO:0000313" key="6">
    <source>
        <dbReference type="Proteomes" id="UP000285844"/>
    </source>
</evidence>
<dbReference type="RefSeq" id="WP_118362433.1">
    <property type="nucleotide sequence ID" value="NZ_QSHM01000002.1"/>
</dbReference>
<dbReference type="Proteomes" id="UP000285844">
    <property type="component" value="Unassembled WGS sequence"/>
</dbReference>
<dbReference type="AlphaFoldDB" id="A0A413Z0B4"/>
<comment type="caution">
    <text evidence="5">The sequence shown here is derived from an EMBL/GenBank/DDBJ whole genome shotgun (WGS) entry which is preliminary data.</text>
</comment>
<evidence type="ECO:0000313" key="5">
    <source>
        <dbReference type="EMBL" id="RHC14790.1"/>
    </source>
</evidence>
<keyword evidence="1" id="KW-0328">Glycosyltransferase</keyword>
<dbReference type="SUPFAM" id="SSF53448">
    <property type="entry name" value="Nucleotide-diphospho-sugar transferases"/>
    <property type="match status" value="1"/>
</dbReference>
<evidence type="ECO:0000256" key="2">
    <source>
        <dbReference type="ARBA" id="ARBA00022679"/>
    </source>
</evidence>
<feature type="domain" description="Glycosyltransferase 2-like" evidence="3">
    <location>
        <begin position="3"/>
        <end position="101"/>
    </location>
</feature>
<dbReference type="Gene3D" id="3.40.50.720">
    <property type="entry name" value="NAD(P)-binding Rossmann-like Domain"/>
    <property type="match status" value="1"/>
</dbReference>
<evidence type="ECO:0000259" key="3">
    <source>
        <dbReference type="Pfam" id="PF00535"/>
    </source>
</evidence>
<accession>A0A413Z0B4</accession>
<dbReference type="PANTHER" id="PTHR22916">
    <property type="entry name" value="GLYCOSYLTRANSFERASE"/>
    <property type="match status" value="1"/>
</dbReference>
<name>A0A413Z0B4_9FIRM</name>
<dbReference type="InterPro" id="IPR001173">
    <property type="entry name" value="Glyco_trans_2-like"/>
</dbReference>
<dbReference type="GO" id="GO:0016757">
    <property type="term" value="F:glycosyltransferase activity"/>
    <property type="evidence" value="ECO:0007669"/>
    <property type="project" value="UniProtKB-KW"/>
</dbReference>
<dbReference type="Gene3D" id="3.90.550.10">
    <property type="entry name" value="Spore Coat Polysaccharide Biosynthesis Protein SpsA, Chain A"/>
    <property type="match status" value="1"/>
</dbReference>
<reference evidence="5 6" key="1">
    <citation type="submission" date="2018-08" db="EMBL/GenBank/DDBJ databases">
        <title>A genome reference for cultivated species of the human gut microbiota.</title>
        <authorList>
            <person name="Zou Y."/>
            <person name="Xue W."/>
            <person name="Luo G."/>
        </authorList>
    </citation>
    <scope>NUCLEOTIDE SEQUENCE [LARGE SCALE GENOMIC DNA]</scope>
    <source>
        <strain evidence="5 6">AM37-3BH</strain>
    </source>
</reference>
<gene>
    <name evidence="5" type="ORF">DW858_02945</name>
</gene>
<keyword evidence="2 5" id="KW-0808">Transferase</keyword>
<protein>
    <submittedName>
        <fullName evidence="5">Glycosyltransferase</fullName>
    </submittedName>
</protein>